<feature type="site" description="Important for beta-aspartyl-AMP intermediate formation" evidence="10">
    <location>
        <position position="361"/>
    </location>
</feature>
<feature type="binding site" evidence="9">
    <location>
        <position position="259"/>
    </location>
    <ligand>
        <name>ATP</name>
        <dbReference type="ChEBI" id="CHEBI:30616"/>
    </ligand>
</feature>
<sequence length="630" mass="70514">MCGIFGIVLKTEGTPVCAEAVERCADALAHRGPDASGLYIDQSVAFAHRRLSIVDAHSRANQPYRDDNTGVVVTYNGEIFNYREIRAELRDMGFSFSTVSDTEVLILSYIAWGKSFLNRLDGMFAFALFDPRNSLALIARDRLGVKPLYYTICDVGLLFASQPNALIRWPGVMRGPDIIGALSFLSYRAVVGARTLFAGISKLEPGHLLEITNGRHTSERWWNLSERISRSKPDYSDIRRLFGSAVERQLVADVPVAALLSGGLDSSILAYEASAHSQIRPICYTGKVEAPDYDETAYAMEVAAEFGLIQRVVPIGEPSDINAVSELVRLRGHPLGMHNEIAMFTLAKAISKEHKVVLTGEGADEIFAGYSRLFRTPYDYNRSKIIAALPRALAQVARRRLGLDVHCSQLQFFLARYSYFPTDEIRSLAIDGRIRREHEMALFDHFSTQFAEAGGDFFSKISYVLVSTHLPALLEMVDNTTMAAGLEARVPYTDHQLVTAAMAMPGSQRLRWRTPIASVQALWHPVASFSERLDVSKFPLRREYRSVLPRSVLSRKKMGFPLPLGEWAVGEGATEYRRLLFDKDSPLGDLFDPAALRRWFEEGQRNPSDSFGRKFWLLANLGIFFNEVFS</sequence>
<dbReference type="InterPro" id="IPR029055">
    <property type="entry name" value="Ntn_hydrolases_N"/>
</dbReference>
<evidence type="ECO:0000313" key="14">
    <source>
        <dbReference type="Proteomes" id="UP000093737"/>
    </source>
</evidence>
<dbReference type="InterPro" id="IPR006426">
    <property type="entry name" value="Asn_synth_AEB"/>
</dbReference>
<dbReference type="Pfam" id="PF00733">
    <property type="entry name" value="Asn_synthase"/>
    <property type="match status" value="1"/>
</dbReference>
<dbReference type="SUPFAM" id="SSF52402">
    <property type="entry name" value="Adenine nucleotide alpha hydrolases-like"/>
    <property type="match status" value="1"/>
</dbReference>
<dbReference type="InterPro" id="IPR051786">
    <property type="entry name" value="ASN_synthetase/amidase"/>
</dbReference>
<evidence type="ECO:0000259" key="11">
    <source>
        <dbReference type="PROSITE" id="PS51278"/>
    </source>
</evidence>
<evidence type="ECO:0000256" key="7">
    <source>
        <dbReference type="ARBA" id="ARBA00048741"/>
    </source>
</evidence>
<evidence type="ECO:0000256" key="10">
    <source>
        <dbReference type="PIRSR" id="PIRSR001589-3"/>
    </source>
</evidence>
<evidence type="ECO:0000313" key="12">
    <source>
        <dbReference type="EMBL" id="OBP80028.1"/>
    </source>
</evidence>
<dbReference type="EMBL" id="LZTJ01000002">
    <property type="protein sequence ID" value="OBP80028.1"/>
    <property type="molecule type" value="Genomic_DNA"/>
</dbReference>
<dbReference type="InterPro" id="IPR001962">
    <property type="entry name" value="Asn_synthase"/>
</dbReference>
<dbReference type="Proteomes" id="UP000093748">
    <property type="component" value="Unassembled WGS sequence"/>
</dbReference>
<proteinExistence type="inferred from homology"/>
<evidence type="ECO:0000313" key="13">
    <source>
        <dbReference type="EMBL" id="OBQ59088.1"/>
    </source>
</evidence>
<feature type="active site" description="For GATase activity" evidence="8">
    <location>
        <position position="2"/>
    </location>
</feature>
<dbReference type="GO" id="GO:0005829">
    <property type="term" value="C:cytosol"/>
    <property type="evidence" value="ECO:0007669"/>
    <property type="project" value="TreeGrafter"/>
</dbReference>
<evidence type="ECO:0000256" key="6">
    <source>
        <dbReference type="ARBA" id="ARBA00022962"/>
    </source>
</evidence>
<dbReference type="Pfam" id="PF13537">
    <property type="entry name" value="GATase_7"/>
    <property type="match status" value="1"/>
</dbReference>
<dbReference type="GO" id="GO:0005524">
    <property type="term" value="F:ATP binding"/>
    <property type="evidence" value="ECO:0007669"/>
    <property type="project" value="UniProtKB-KW"/>
</dbReference>
<evidence type="ECO:0000256" key="8">
    <source>
        <dbReference type="PIRSR" id="PIRSR001589-1"/>
    </source>
</evidence>
<feature type="binding site" evidence="9">
    <location>
        <position position="101"/>
    </location>
    <ligand>
        <name>L-glutamine</name>
        <dbReference type="ChEBI" id="CHEBI:58359"/>
    </ligand>
</feature>
<dbReference type="Gene3D" id="3.60.20.10">
    <property type="entry name" value="Glutamine Phosphoribosylpyrophosphate, subunit 1, domain 1"/>
    <property type="match status" value="1"/>
</dbReference>
<dbReference type="PIRSF" id="PIRSF001589">
    <property type="entry name" value="Asn_synthetase_glu-h"/>
    <property type="match status" value="1"/>
</dbReference>
<dbReference type="EC" id="6.3.5.4" evidence="3"/>
<evidence type="ECO:0000313" key="15">
    <source>
        <dbReference type="Proteomes" id="UP000093748"/>
    </source>
</evidence>
<dbReference type="GO" id="GO:0006529">
    <property type="term" value="P:asparagine biosynthetic process"/>
    <property type="evidence" value="ECO:0007669"/>
    <property type="project" value="UniProtKB-KW"/>
</dbReference>
<dbReference type="PANTHER" id="PTHR43284">
    <property type="entry name" value="ASPARAGINE SYNTHETASE (GLUTAMINE-HYDROLYZING)"/>
    <property type="match status" value="1"/>
</dbReference>
<reference evidence="12" key="3">
    <citation type="submission" date="2016-06" db="EMBL/GenBank/DDBJ databases">
        <authorList>
            <person name="Kjaerup R.B."/>
            <person name="Dalgaard T.S."/>
            <person name="Juul-Madsen H.R."/>
        </authorList>
    </citation>
    <scope>NUCLEOTIDE SEQUENCE</scope>
    <source>
        <strain evidence="12">R7ANS::ICEMlSym2042</strain>
    </source>
</reference>
<dbReference type="GO" id="GO:0004066">
    <property type="term" value="F:asparagine synthase (glutamine-hydrolyzing) activity"/>
    <property type="evidence" value="ECO:0007669"/>
    <property type="project" value="UniProtKB-EC"/>
</dbReference>
<dbReference type="EMBL" id="LYTK01000023">
    <property type="protein sequence ID" value="OBQ59088.1"/>
    <property type="molecule type" value="Genomic_DNA"/>
</dbReference>
<dbReference type="AlphaFoldDB" id="A0A1A5IG78"/>
<keyword evidence="4 9" id="KW-0547">Nucleotide-binding</keyword>
<dbReference type="NCBIfam" id="TIGR01536">
    <property type="entry name" value="asn_synth_AEB"/>
    <property type="match status" value="1"/>
</dbReference>
<keyword evidence="8" id="KW-0061">Asparagine biosynthesis</keyword>
<comment type="caution">
    <text evidence="12">The sequence shown here is derived from an EMBL/GenBank/DDBJ whole genome shotgun (WGS) entry which is preliminary data.</text>
</comment>
<evidence type="ECO:0000256" key="4">
    <source>
        <dbReference type="ARBA" id="ARBA00022741"/>
    </source>
</evidence>
<keyword evidence="5 9" id="KW-0067">ATP-binding</keyword>
<protein>
    <recommendedName>
        <fullName evidence="3">asparagine synthase (glutamine-hydrolyzing)</fullName>
        <ecNumber evidence="3">6.3.5.4</ecNumber>
    </recommendedName>
</protein>
<organism evidence="12 15">
    <name type="scientific">Rhizobium loti</name>
    <name type="common">Mesorhizobium loti</name>
    <dbReference type="NCBI Taxonomy" id="381"/>
    <lineage>
        <taxon>Bacteria</taxon>
        <taxon>Pseudomonadati</taxon>
        <taxon>Pseudomonadota</taxon>
        <taxon>Alphaproteobacteria</taxon>
        <taxon>Hyphomicrobiales</taxon>
        <taxon>Phyllobacteriaceae</taxon>
        <taxon>Mesorhizobium</taxon>
    </lineage>
</organism>
<gene>
    <name evidence="13" type="ORF">A8145_25945</name>
    <name evidence="12" type="ORF">BAE39_27320</name>
</gene>
<evidence type="ECO:0000256" key="2">
    <source>
        <dbReference type="ARBA" id="ARBA00005752"/>
    </source>
</evidence>
<comment type="similarity">
    <text evidence="2">Belongs to the asparagine synthetase family.</text>
</comment>
<evidence type="ECO:0000256" key="1">
    <source>
        <dbReference type="ARBA" id="ARBA00005187"/>
    </source>
</evidence>
<dbReference type="CDD" id="cd00712">
    <property type="entry name" value="AsnB"/>
    <property type="match status" value="1"/>
</dbReference>
<evidence type="ECO:0000256" key="5">
    <source>
        <dbReference type="ARBA" id="ARBA00022840"/>
    </source>
</evidence>
<feature type="domain" description="Glutamine amidotransferase type-2" evidence="11">
    <location>
        <begin position="2"/>
        <end position="214"/>
    </location>
</feature>
<comment type="pathway">
    <text evidence="1">Amino-acid biosynthesis; L-asparagine biosynthesis; L-asparagine from L-aspartate (L-Gln route): step 1/1.</text>
</comment>
<feature type="binding site" evidence="9">
    <location>
        <position position="288"/>
    </location>
    <ligand>
        <name>ATP</name>
        <dbReference type="ChEBI" id="CHEBI:30616"/>
    </ligand>
</feature>
<dbReference type="Gene3D" id="3.40.50.620">
    <property type="entry name" value="HUPs"/>
    <property type="match status" value="2"/>
</dbReference>
<dbReference type="SUPFAM" id="SSF56235">
    <property type="entry name" value="N-terminal nucleophile aminohydrolases (Ntn hydrolases)"/>
    <property type="match status" value="1"/>
</dbReference>
<keyword evidence="6 8" id="KW-0315">Glutamine amidotransferase</keyword>
<dbReference type="PROSITE" id="PS51278">
    <property type="entry name" value="GATASE_TYPE_2"/>
    <property type="match status" value="1"/>
</dbReference>
<reference evidence="13 14" key="1">
    <citation type="submission" date="2016-05" db="EMBL/GenBank/DDBJ databases">
        <authorList>
            <person name="Ramsay J.P."/>
        </authorList>
    </citation>
    <scope>NUCLEOTIDE SEQUENCE [LARGE SCALE GENOMIC DNA]</scope>
    <source>
        <strain evidence="13 14">NZP2042</strain>
    </source>
</reference>
<dbReference type="InterPro" id="IPR033738">
    <property type="entry name" value="AsnB_N"/>
</dbReference>
<dbReference type="InterPro" id="IPR014729">
    <property type="entry name" value="Rossmann-like_a/b/a_fold"/>
</dbReference>
<dbReference type="Proteomes" id="UP000093737">
    <property type="component" value="Unassembled WGS sequence"/>
</dbReference>
<evidence type="ECO:0000256" key="3">
    <source>
        <dbReference type="ARBA" id="ARBA00012737"/>
    </source>
</evidence>
<keyword evidence="8" id="KW-0028">Amino-acid biosynthesis</keyword>
<dbReference type="RefSeq" id="WP_064987104.1">
    <property type="nucleotide sequence ID" value="NZ_CP033334.1"/>
</dbReference>
<dbReference type="CDD" id="cd01991">
    <property type="entry name" value="Asn_synthase_B_C"/>
    <property type="match status" value="1"/>
</dbReference>
<dbReference type="InterPro" id="IPR017932">
    <property type="entry name" value="GATase_2_dom"/>
</dbReference>
<comment type="catalytic activity">
    <reaction evidence="7">
        <text>L-aspartate + L-glutamine + ATP + H2O = L-asparagine + L-glutamate + AMP + diphosphate + H(+)</text>
        <dbReference type="Rhea" id="RHEA:12228"/>
        <dbReference type="ChEBI" id="CHEBI:15377"/>
        <dbReference type="ChEBI" id="CHEBI:15378"/>
        <dbReference type="ChEBI" id="CHEBI:29985"/>
        <dbReference type="ChEBI" id="CHEBI:29991"/>
        <dbReference type="ChEBI" id="CHEBI:30616"/>
        <dbReference type="ChEBI" id="CHEBI:33019"/>
        <dbReference type="ChEBI" id="CHEBI:58048"/>
        <dbReference type="ChEBI" id="CHEBI:58359"/>
        <dbReference type="ChEBI" id="CHEBI:456215"/>
        <dbReference type="EC" id="6.3.5.4"/>
    </reaction>
</comment>
<reference evidence="15" key="2">
    <citation type="submission" date="2016-06" db="EMBL/GenBank/DDBJ databases">
        <title>NZP2037 Pacbio-Illumina hybrid assembly.</title>
        <authorList>
            <person name="Ramsay J.P."/>
        </authorList>
    </citation>
    <scope>NUCLEOTIDE SEQUENCE [LARGE SCALE GENOMIC DNA]</scope>
    <source>
        <strain evidence="15">R7ANS::ICEMlSym2042</strain>
    </source>
</reference>
<accession>A0A1A5IG78</accession>
<evidence type="ECO:0000256" key="9">
    <source>
        <dbReference type="PIRSR" id="PIRSR001589-2"/>
    </source>
</evidence>
<name>A0A1A5IG78_RHILI</name>
<dbReference type="PANTHER" id="PTHR43284:SF1">
    <property type="entry name" value="ASPARAGINE SYNTHETASE"/>
    <property type="match status" value="1"/>
</dbReference>